<dbReference type="RefSeq" id="YP_010246259.1">
    <property type="nucleotide sequence ID" value="NC_060134.1"/>
</dbReference>
<evidence type="ECO:0000313" key="3">
    <source>
        <dbReference type="Proteomes" id="UP000280547"/>
    </source>
</evidence>
<reference evidence="2 3" key="1">
    <citation type="submission" date="2018-09" db="EMBL/GenBank/DDBJ databases">
        <authorList>
            <person name="Amanuel B.M."/>
            <person name="Anspach C.J."/>
            <person name="Chiquito R.J."/>
            <person name="Gales J.M."/>
            <person name="Hall T."/>
            <person name="Hotaki K."/>
            <person name="Lozano B."/>
            <person name="Mugisha B."/>
            <person name="Fogarty M.P."/>
            <person name="Leadon S.A."/>
            <person name="Molloy S.D."/>
            <person name="Garlena R.A."/>
            <person name="Russell D.A."/>
            <person name="Pope W.H."/>
            <person name="Jacobs-Sera D."/>
            <person name="Hatfull G.F."/>
        </authorList>
    </citation>
    <scope>NUCLEOTIDE SEQUENCE [LARGE SCALE GENOMIC DNA]</scope>
</reference>
<keyword evidence="3" id="KW-1185">Reference proteome</keyword>
<proteinExistence type="predicted"/>
<evidence type="ECO:0000313" key="2">
    <source>
        <dbReference type="EMBL" id="AYR03162.1"/>
    </source>
</evidence>
<protein>
    <submittedName>
        <fullName evidence="2">Portal protein</fullName>
    </submittedName>
</protein>
<organism evidence="2 3">
    <name type="scientific">Gordonia phage Octobien14</name>
    <dbReference type="NCBI Taxonomy" id="2483673"/>
    <lineage>
        <taxon>Viruses</taxon>
        <taxon>Duplodnaviria</taxon>
        <taxon>Heunggongvirae</taxon>
        <taxon>Uroviricota</taxon>
        <taxon>Caudoviricetes</taxon>
        <taxon>Deeyouvirinae</taxon>
        <taxon>Octobienvirus</taxon>
        <taxon>Octobienvirus octobien14</taxon>
    </lineage>
</organism>
<accession>A0A3G3M9I9</accession>
<dbReference type="EMBL" id="MH976515">
    <property type="protein sequence ID" value="AYR03162.1"/>
    <property type="molecule type" value="Genomic_DNA"/>
</dbReference>
<dbReference type="InterPro" id="IPR021145">
    <property type="entry name" value="Portal_protein_SPP1_Gp6-like"/>
</dbReference>
<dbReference type="Proteomes" id="UP000280547">
    <property type="component" value="Segment"/>
</dbReference>
<evidence type="ECO:0000256" key="1">
    <source>
        <dbReference type="SAM" id="MobiDB-lite"/>
    </source>
</evidence>
<dbReference type="KEGG" id="vg:70080803"/>
<dbReference type="Pfam" id="PF05133">
    <property type="entry name" value="SPP1_portal"/>
    <property type="match status" value="1"/>
</dbReference>
<dbReference type="GeneID" id="70080803"/>
<sequence length="498" mass="54892">MSQILFQDYRQPDQFLYLNEEPGVLVQAKAILDRAKKMWADAETETARLDSIDKWYKGTQDPYSIRGAASEVKELNELARTPWLGLVVTTIAQAMFVDGYRSPVTGSDVPGPWNIWNANGMAKRQIPVHRAALGYGYSYILVEPGVSPITGQPMARMLGMSPKRLFAVYNDPAVDDWPVYALRIDRSIDGKTNLYLYDKLYKHTIRRVDREWAVLATERHGAAVCPVVRYTNNLDLDGHTPGEVEPFIVTASRVDKSTFDRLLTQHYNSWKKFWIAGLADITSDEEARKKKIQIRQDGVLIAPDVDTKFGTVDETNLDGFVNAIGADIEHLSAIAQLPSHLLTGKLVNLTSDALSAARAPLTQKVFERQVSFGQSHAQALRLASAIQGDTTGASDVLARVTWQDMEIRSLAQAADALGKMAVQLGIPRVALWRMIPGVTQDDIDEWSEHLLDDDPVSVYLRGLNATGQSDGPGDPAKDSPEADKGTADPEKDSASGGS</sequence>
<feature type="compositionally biased region" description="Basic and acidic residues" evidence="1">
    <location>
        <begin position="475"/>
        <end position="498"/>
    </location>
</feature>
<name>A0A3G3M9I9_9CAUD</name>
<feature type="region of interest" description="Disordered" evidence="1">
    <location>
        <begin position="461"/>
        <end position="498"/>
    </location>
</feature>
<gene>
    <name evidence="2" type="primary">14</name>
    <name evidence="2" type="ORF">SEA_OCTOBIEN14_14</name>
</gene>